<dbReference type="GO" id="GO:0051087">
    <property type="term" value="F:protein-folding chaperone binding"/>
    <property type="evidence" value="ECO:0007669"/>
    <property type="project" value="TreeGrafter"/>
</dbReference>
<dbReference type="PROSITE" id="PS50076">
    <property type="entry name" value="DNAJ_2"/>
    <property type="match status" value="1"/>
</dbReference>
<dbReference type="KEGG" id="mamo:A6B35_25295"/>
<keyword evidence="3" id="KW-0346">Stress response</keyword>
<dbReference type="SMART" id="SM00271">
    <property type="entry name" value="DnaJ"/>
    <property type="match status" value="1"/>
</dbReference>
<name>G6YLH1_9HYPH</name>
<dbReference type="PROSITE" id="PS00636">
    <property type="entry name" value="DNAJ_1"/>
    <property type="match status" value="1"/>
</dbReference>
<evidence type="ECO:0000256" key="1">
    <source>
        <dbReference type="ARBA" id="ARBA00023186"/>
    </source>
</evidence>
<dbReference type="RefSeq" id="WP_006206653.1">
    <property type="nucleotide sequence ID" value="NZ_AGSN01000252.1"/>
</dbReference>
<dbReference type="EMBL" id="AGSN01000252">
    <property type="protein sequence ID" value="EHH02748.1"/>
    <property type="molecule type" value="Genomic_DNA"/>
</dbReference>
<keyword evidence="1" id="KW-0143">Chaperone</keyword>
<organism evidence="3 4">
    <name type="scientific">Mesorhizobium amorphae CCNWGS0123</name>
    <dbReference type="NCBI Taxonomy" id="1082933"/>
    <lineage>
        <taxon>Bacteria</taxon>
        <taxon>Pseudomonadati</taxon>
        <taxon>Pseudomonadota</taxon>
        <taxon>Alphaproteobacteria</taxon>
        <taxon>Hyphomicrobiales</taxon>
        <taxon>Phyllobacteriaceae</taxon>
        <taxon>Mesorhizobium</taxon>
    </lineage>
</organism>
<dbReference type="SUPFAM" id="SSF46565">
    <property type="entry name" value="Chaperone J-domain"/>
    <property type="match status" value="1"/>
</dbReference>
<gene>
    <name evidence="3" type="ORF">MEA186_34284</name>
</gene>
<protein>
    <submittedName>
        <fullName evidence="3">Heat shock protein</fullName>
    </submittedName>
</protein>
<dbReference type="PANTHER" id="PTHR44360:SF1">
    <property type="entry name" value="DNAJ HOMOLOG SUBFAMILY B MEMBER 9"/>
    <property type="match status" value="1"/>
</dbReference>
<dbReference type="PATRIC" id="fig|1082933.3.peg.6644"/>
<dbReference type="InterPro" id="IPR036869">
    <property type="entry name" value="J_dom_sf"/>
</dbReference>
<keyword evidence="4" id="KW-1185">Reference proteome</keyword>
<dbReference type="InterPro" id="IPR051948">
    <property type="entry name" value="Hsp70_co-chaperone_J-domain"/>
</dbReference>
<dbReference type="InterPro" id="IPR018253">
    <property type="entry name" value="DnaJ_domain_CS"/>
</dbReference>
<feature type="domain" description="J" evidence="2">
    <location>
        <begin position="4"/>
        <end position="67"/>
    </location>
</feature>
<dbReference type="GO" id="GO:0036503">
    <property type="term" value="P:ERAD pathway"/>
    <property type="evidence" value="ECO:0007669"/>
    <property type="project" value="TreeGrafter"/>
</dbReference>
<dbReference type="CDD" id="cd06257">
    <property type="entry name" value="DnaJ"/>
    <property type="match status" value="1"/>
</dbReference>
<reference evidence="3 4" key="1">
    <citation type="journal article" date="2012" name="J. Bacteriol.">
        <title>Draft Genome Sequence of Plant Growth-Promoting Rhizobium Mesorhizobium amorphae, Isolated from Zinc-Lead Mine Tailings.</title>
        <authorList>
            <person name="Hao X."/>
            <person name="Lin Y."/>
            <person name="Johnstone L."/>
            <person name="Baltrus D.A."/>
            <person name="Miller S.J."/>
            <person name="Wei G."/>
            <person name="Rensing C."/>
        </authorList>
    </citation>
    <scope>NUCLEOTIDE SEQUENCE [LARGE SCALE GENOMIC DNA]</scope>
    <source>
        <strain evidence="3 4">CCNWGS0123</strain>
    </source>
</reference>
<sequence length="179" mass="20885">MFTDYYELLEISPRANLETIEGIFRYFAMRYHPDNQDTGDEVRFSELVEAHNTLKDPVKRAQYDIEYKEHLNIRLDLAQEASNSKGIERDSDLQAKLLSLLYAKRRQDVNNPGIGDVEIERLLDCPREHLEFHLWYLKAKGWIARIENGTIAITIEGIDRANSEYPRKAAVTRLLDHAH</sequence>
<dbReference type="OrthoDB" id="9779889at2"/>
<dbReference type="Pfam" id="PF00226">
    <property type="entry name" value="DnaJ"/>
    <property type="match status" value="1"/>
</dbReference>
<dbReference type="Proteomes" id="UP000002949">
    <property type="component" value="Unassembled WGS sequence"/>
</dbReference>
<proteinExistence type="predicted"/>
<evidence type="ECO:0000259" key="2">
    <source>
        <dbReference type="PROSITE" id="PS50076"/>
    </source>
</evidence>
<dbReference type="STRING" id="1082933.A6B35_25295"/>
<evidence type="ECO:0000313" key="4">
    <source>
        <dbReference type="Proteomes" id="UP000002949"/>
    </source>
</evidence>
<dbReference type="eggNOG" id="COG0484">
    <property type="taxonomic scope" value="Bacteria"/>
</dbReference>
<dbReference type="PANTHER" id="PTHR44360">
    <property type="entry name" value="DNAJ HOMOLOG SUBFAMILY B MEMBER 9"/>
    <property type="match status" value="1"/>
</dbReference>
<dbReference type="GO" id="GO:0051787">
    <property type="term" value="F:misfolded protein binding"/>
    <property type="evidence" value="ECO:0007669"/>
    <property type="project" value="TreeGrafter"/>
</dbReference>
<accession>G6YLH1</accession>
<evidence type="ECO:0000313" key="3">
    <source>
        <dbReference type="EMBL" id="EHH02748.1"/>
    </source>
</evidence>
<dbReference type="InterPro" id="IPR001623">
    <property type="entry name" value="DnaJ_domain"/>
</dbReference>
<dbReference type="AlphaFoldDB" id="G6YLH1"/>
<dbReference type="Gene3D" id="1.10.287.110">
    <property type="entry name" value="DnaJ domain"/>
    <property type="match status" value="1"/>
</dbReference>